<comment type="subcellular location">
    <subcellularLocation>
        <location evidence="5">Cytoplasm</location>
    </subcellularLocation>
</comment>
<dbReference type="OrthoDB" id="10267031at2759"/>
<dbReference type="PANTHER" id="PTHR15350:SF2">
    <property type="entry name" value="EUKARYOTIC TRANSLATION INITIATION FACTOR 3 SUBUNIT M"/>
    <property type="match status" value="1"/>
</dbReference>
<dbReference type="RefSeq" id="XP_067486631.1">
    <property type="nucleotide sequence ID" value="XM_067638776.1"/>
</dbReference>
<dbReference type="GeneID" id="93591275"/>
<dbReference type="PROSITE" id="PS50250">
    <property type="entry name" value="PCI"/>
    <property type="match status" value="1"/>
</dbReference>
<feature type="region of interest" description="Disordered" evidence="6">
    <location>
        <begin position="394"/>
        <end position="419"/>
    </location>
</feature>
<name>A0A436ZQ95_ARTFL</name>
<dbReference type="GO" id="GO:0001732">
    <property type="term" value="P:formation of cytoplasmic translation initiation complex"/>
    <property type="evidence" value="ECO:0007669"/>
    <property type="project" value="UniProtKB-UniRule"/>
</dbReference>
<dbReference type="PANTHER" id="PTHR15350">
    <property type="entry name" value="COP9 SIGNALOSOME COMPLEX SUBUNIT 7/DENDRITIC CELL PROTEIN GA17"/>
    <property type="match status" value="1"/>
</dbReference>
<dbReference type="SUPFAM" id="SSF48371">
    <property type="entry name" value="ARM repeat"/>
    <property type="match status" value="1"/>
</dbReference>
<sequence length="419" mass="46907">MAATVNTLLVEGSFDDQVIELADYFDTLKGVKEGEATLSQELQPMLEKGEKEDVMEKLVEASSVLSQAPEKEYIPAYNLLVHLIRTSPLLPSLLDTVTANLAIPLKNSQNGATLSLTILTTIFNILSPESSLRSEVFRSIVDIVDKNGLYDALKPQLKSLDRWLQEWDAGVEDTREILVNLANVAEKAGDSQFYEFLLQALQRFPADEADEDEAREIAIRAIKAAITLPHYMEFGDLTVLEPVKALSATDPDLYAFFEIFAAGEFQDLEEFKEEREGWLEENGIDDAVAARKMRLLTLAALAASAQDRSLPYSRIAAGLHIPPEEVELWVIDVIRAGLVEGKLSQLTQTFLIHRVSYRTFGKEQWEEVQQRLETWKDSLRNILEVVGQARRQVENQTEKEKTAAERVLQQSGDGVLGEA</sequence>
<keyword evidence="4 5" id="KW-0648">Protein biosynthesis</keyword>
<keyword evidence="9" id="KW-1185">Reference proteome</keyword>
<feature type="compositionally biased region" description="Basic and acidic residues" evidence="6">
    <location>
        <begin position="394"/>
        <end position="404"/>
    </location>
</feature>
<dbReference type="VEuPathDB" id="FungiDB:DFL_008964"/>
<keyword evidence="3 5" id="KW-0396">Initiation factor</keyword>
<dbReference type="InterPro" id="IPR045237">
    <property type="entry name" value="COPS7/eIF3m"/>
</dbReference>
<dbReference type="GO" id="GO:0016282">
    <property type="term" value="C:eukaryotic 43S preinitiation complex"/>
    <property type="evidence" value="ECO:0007669"/>
    <property type="project" value="UniProtKB-UniRule"/>
</dbReference>
<comment type="subunit">
    <text evidence="5">Component of the eukaryotic translation initiation factor 3 (eIF-3) complex.</text>
</comment>
<dbReference type="STRING" id="97331.A0A436ZQ95"/>
<feature type="domain" description="PCI" evidence="7">
    <location>
        <begin position="189"/>
        <end position="357"/>
    </location>
</feature>
<dbReference type="InterPro" id="IPR027528">
    <property type="entry name" value="eIF3m"/>
</dbReference>
<dbReference type="EMBL" id="SAEB01000012">
    <property type="protein sequence ID" value="RVD81087.1"/>
    <property type="molecule type" value="Genomic_DNA"/>
</dbReference>
<comment type="similarity">
    <text evidence="5">Belongs to the eIF-3 subunit M family.</text>
</comment>
<evidence type="ECO:0000256" key="5">
    <source>
        <dbReference type="HAMAP-Rule" id="MF_03012"/>
    </source>
</evidence>
<dbReference type="AlphaFoldDB" id="A0A436ZQ95"/>
<comment type="caution">
    <text evidence="8">The sequence shown here is derived from an EMBL/GenBank/DDBJ whole genome shotgun (WGS) entry which is preliminary data.</text>
</comment>
<dbReference type="SMART" id="SM00088">
    <property type="entry name" value="PINT"/>
    <property type="match status" value="1"/>
</dbReference>
<evidence type="ECO:0000313" key="9">
    <source>
        <dbReference type="Proteomes" id="UP000283090"/>
    </source>
</evidence>
<reference evidence="8 9" key="1">
    <citation type="submission" date="2019-01" db="EMBL/GenBank/DDBJ databases">
        <title>Intercellular communication is required for trap formation in the nematode-trapping fungus Duddingtonia flagrans.</title>
        <authorList>
            <person name="Youssar L."/>
            <person name="Wernet V."/>
            <person name="Hensel N."/>
            <person name="Hildebrandt H.-G."/>
            <person name="Fischer R."/>
        </authorList>
    </citation>
    <scope>NUCLEOTIDE SEQUENCE [LARGE SCALE GENOMIC DNA]</scope>
    <source>
        <strain evidence="8 9">CBS H-5679</strain>
    </source>
</reference>
<dbReference type="GO" id="GO:0003743">
    <property type="term" value="F:translation initiation factor activity"/>
    <property type="evidence" value="ECO:0007669"/>
    <property type="project" value="UniProtKB-UniRule"/>
</dbReference>
<comment type="similarity">
    <text evidence="1">Belongs to the CSN7/EIF3M family. CSN7 subfamily.</text>
</comment>
<evidence type="ECO:0000256" key="6">
    <source>
        <dbReference type="SAM" id="MobiDB-lite"/>
    </source>
</evidence>
<evidence type="ECO:0000256" key="3">
    <source>
        <dbReference type="ARBA" id="ARBA00022540"/>
    </source>
</evidence>
<accession>A0A436ZQ95</accession>
<protein>
    <recommendedName>
        <fullName evidence="5">Eukaryotic translation initiation factor 3 subunit M</fullName>
        <shortName evidence="5">eIF3m</shortName>
    </recommendedName>
</protein>
<comment type="function">
    <text evidence="5">Component of the eukaryotic translation initiation factor 3 (eIF-3) complex, which is involved in protein synthesis of a specialized repertoire of mRNAs and, together with other initiation factors, stimulates binding of mRNA and methionyl-tRNAi to the 40S ribosome. The eIF-3 complex specifically targets and initiates translation of a subset of mRNAs involved in cell proliferation.</text>
</comment>
<evidence type="ECO:0000259" key="7">
    <source>
        <dbReference type="PROSITE" id="PS50250"/>
    </source>
</evidence>
<evidence type="ECO:0000256" key="4">
    <source>
        <dbReference type="ARBA" id="ARBA00022917"/>
    </source>
</evidence>
<dbReference type="InterPro" id="IPR016024">
    <property type="entry name" value="ARM-type_fold"/>
</dbReference>
<dbReference type="InterPro" id="IPR000717">
    <property type="entry name" value="PCI_dom"/>
</dbReference>
<dbReference type="Pfam" id="PF01399">
    <property type="entry name" value="PCI"/>
    <property type="match status" value="1"/>
</dbReference>
<dbReference type="Pfam" id="PF18005">
    <property type="entry name" value="eIF3m_C_helix"/>
    <property type="match status" value="1"/>
</dbReference>
<dbReference type="InterPro" id="IPR040750">
    <property type="entry name" value="eIF3m_C_helix"/>
</dbReference>
<evidence type="ECO:0000256" key="2">
    <source>
        <dbReference type="ARBA" id="ARBA00022490"/>
    </source>
</evidence>
<dbReference type="GO" id="GO:0033290">
    <property type="term" value="C:eukaryotic 48S preinitiation complex"/>
    <property type="evidence" value="ECO:0007669"/>
    <property type="project" value="UniProtKB-UniRule"/>
</dbReference>
<proteinExistence type="inferred from homology"/>
<evidence type="ECO:0000256" key="1">
    <source>
        <dbReference type="ARBA" id="ARBA00008482"/>
    </source>
</evidence>
<keyword evidence="2 5" id="KW-0963">Cytoplasm</keyword>
<dbReference type="Proteomes" id="UP000283090">
    <property type="component" value="Unassembled WGS sequence"/>
</dbReference>
<evidence type="ECO:0000313" key="8">
    <source>
        <dbReference type="EMBL" id="RVD81087.1"/>
    </source>
</evidence>
<dbReference type="GO" id="GO:0071541">
    <property type="term" value="C:eukaryotic translation initiation factor 3 complex, eIF3m"/>
    <property type="evidence" value="ECO:0007669"/>
    <property type="project" value="UniProtKB-UniRule"/>
</dbReference>
<organism evidence="8 9">
    <name type="scientific">Arthrobotrys flagrans</name>
    <name type="common">Nematode-trapping fungus</name>
    <name type="synonym">Trichothecium flagrans</name>
    <dbReference type="NCBI Taxonomy" id="97331"/>
    <lineage>
        <taxon>Eukaryota</taxon>
        <taxon>Fungi</taxon>
        <taxon>Dikarya</taxon>
        <taxon>Ascomycota</taxon>
        <taxon>Pezizomycotina</taxon>
        <taxon>Orbiliomycetes</taxon>
        <taxon>Orbiliales</taxon>
        <taxon>Orbiliaceae</taxon>
        <taxon>Arthrobotrys</taxon>
    </lineage>
</organism>
<gene>
    <name evidence="8" type="ORF">DFL_008964</name>
</gene>
<dbReference type="HAMAP" id="MF_03012">
    <property type="entry name" value="eIF3m"/>
    <property type="match status" value="1"/>
</dbReference>